<evidence type="ECO:0000259" key="2">
    <source>
        <dbReference type="PROSITE" id="PS50883"/>
    </source>
</evidence>
<dbReference type="InterPro" id="IPR000160">
    <property type="entry name" value="GGDEF_dom"/>
</dbReference>
<evidence type="ECO:0000259" key="3">
    <source>
        <dbReference type="PROSITE" id="PS50885"/>
    </source>
</evidence>
<dbReference type="PROSITE" id="PS50885">
    <property type="entry name" value="HAMP"/>
    <property type="match status" value="1"/>
</dbReference>
<keyword evidence="1" id="KW-0472">Membrane</keyword>
<dbReference type="GO" id="GO:0016020">
    <property type="term" value="C:membrane"/>
    <property type="evidence" value="ECO:0007669"/>
    <property type="project" value="InterPro"/>
</dbReference>
<dbReference type="SMART" id="SM00267">
    <property type="entry name" value="GGDEF"/>
    <property type="match status" value="1"/>
</dbReference>
<evidence type="ECO:0000313" key="6">
    <source>
        <dbReference type="Proteomes" id="UP000295293"/>
    </source>
</evidence>
<dbReference type="SUPFAM" id="SSF55073">
    <property type="entry name" value="Nucleotide cyclase"/>
    <property type="match status" value="1"/>
</dbReference>
<evidence type="ECO:0000256" key="1">
    <source>
        <dbReference type="SAM" id="Phobius"/>
    </source>
</evidence>
<dbReference type="RefSeq" id="WP_133819692.1">
    <property type="nucleotide sequence ID" value="NZ_SNZH01000010.1"/>
</dbReference>
<dbReference type="PANTHER" id="PTHR33121">
    <property type="entry name" value="CYCLIC DI-GMP PHOSPHODIESTERASE PDEF"/>
    <property type="match status" value="1"/>
</dbReference>
<dbReference type="OrthoDB" id="9804951at2"/>
<dbReference type="PANTHER" id="PTHR33121:SF79">
    <property type="entry name" value="CYCLIC DI-GMP PHOSPHODIESTERASE PDED-RELATED"/>
    <property type="match status" value="1"/>
</dbReference>
<dbReference type="InterPro" id="IPR001633">
    <property type="entry name" value="EAL_dom"/>
</dbReference>
<feature type="domain" description="EAL" evidence="2">
    <location>
        <begin position="423"/>
        <end position="677"/>
    </location>
</feature>
<reference evidence="5 6" key="1">
    <citation type="submission" date="2019-03" db="EMBL/GenBank/DDBJ databases">
        <title>Genomic Encyclopedia of Type Strains, Phase IV (KMG-IV): sequencing the most valuable type-strain genomes for metagenomic binning, comparative biology and taxonomic classification.</title>
        <authorList>
            <person name="Goeker M."/>
        </authorList>
    </citation>
    <scope>NUCLEOTIDE SEQUENCE [LARGE SCALE GENOMIC DNA]</scope>
    <source>
        <strain evidence="5 6">DSM 21667</strain>
    </source>
</reference>
<dbReference type="SMART" id="SM00052">
    <property type="entry name" value="EAL"/>
    <property type="match status" value="1"/>
</dbReference>
<dbReference type="GO" id="GO:0007165">
    <property type="term" value="P:signal transduction"/>
    <property type="evidence" value="ECO:0007669"/>
    <property type="project" value="InterPro"/>
</dbReference>
<dbReference type="Gene3D" id="3.30.70.270">
    <property type="match status" value="1"/>
</dbReference>
<name>A0A4R6YTF3_9GAMM</name>
<keyword evidence="6" id="KW-1185">Reference proteome</keyword>
<dbReference type="Gene3D" id="3.20.20.450">
    <property type="entry name" value="EAL domain"/>
    <property type="match status" value="1"/>
</dbReference>
<dbReference type="GO" id="GO:0071111">
    <property type="term" value="F:cyclic-guanylate-specific phosphodiesterase activity"/>
    <property type="evidence" value="ECO:0007669"/>
    <property type="project" value="InterPro"/>
</dbReference>
<proteinExistence type="predicted"/>
<dbReference type="InterPro" id="IPR050706">
    <property type="entry name" value="Cyclic-di-GMP_PDE-like"/>
</dbReference>
<dbReference type="AlphaFoldDB" id="A0A4R6YTF3"/>
<dbReference type="Gene3D" id="6.10.340.10">
    <property type="match status" value="1"/>
</dbReference>
<dbReference type="NCBIfam" id="TIGR00254">
    <property type="entry name" value="GGDEF"/>
    <property type="match status" value="1"/>
</dbReference>
<evidence type="ECO:0000313" key="5">
    <source>
        <dbReference type="EMBL" id="TDR41611.1"/>
    </source>
</evidence>
<dbReference type="InterPro" id="IPR003660">
    <property type="entry name" value="HAMP_dom"/>
</dbReference>
<accession>A0A4R6YTF3</accession>
<dbReference type="PROSITE" id="PS50887">
    <property type="entry name" value="GGDEF"/>
    <property type="match status" value="1"/>
</dbReference>
<keyword evidence="1" id="KW-1133">Transmembrane helix</keyword>
<protein>
    <submittedName>
        <fullName evidence="5">Diguanylate cyclase/phosphodiesterase</fullName>
    </submittedName>
</protein>
<dbReference type="CDD" id="cd01948">
    <property type="entry name" value="EAL"/>
    <property type="match status" value="1"/>
</dbReference>
<dbReference type="InterPro" id="IPR029787">
    <property type="entry name" value="Nucleotide_cyclase"/>
</dbReference>
<organism evidence="5 6">
    <name type="scientific">Tahibacter aquaticus</name>
    <dbReference type="NCBI Taxonomy" id="520092"/>
    <lineage>
        <taxon>Bacteria</taxon>
        <taxon>Pseudomonadati</taxon>
        <taxon>Pseudomonadota</taxon>
        <taxon>Gammaproteobacteria</taxon>
        <taxon>Lysobacterales</taxon>
        <taxon>Rhodanobacteraceae</taxon>
        <taxon>Tahibacter</taxon>
    </lineage>
</organism>
<evidence type="ECO:0000259" key="4">
    <source>
        <dbReference type="PROSITE" id="PS50887"/>
    </source>
</evidence>
<dbReference type="PROSITE" id="PS50883">
    <property type="entry name" value="EAL"/>
    <property type="match status" value="1"/>
</dbReference>
<feature type="transmembrane region" description="Helical" evidence="1">
    <location>
        <begin position="155"/>
        <end position="181"/>
    </location>
</feature>
<feature type="domain" description="GGDEF" evidence="4">
    <location>
        <begin position="282"/>
        <end position="414"/>
    </location>
</feature>
<feature type="domain" description="HAMP" evidence="3">
    <location>
        <begin position="183"/>
        <end position="239"/>
    </location>
</feature>
<dbReference type="Pfam" id="PF00990">
    <property type="entry name" value="GGDEF"/>
    <property type="match status" value="1"/>
</dbReference>
<dbReference type="CDD" id="cd01949">
    <property type="entry name" value="GGDEF"/>
    <property type="match status" value="1"/>
</dbReference>
<comment type="caution">
    <text evidence="5">The sequence shown here is derived from an EMBL/GenBank/DDBJ whole genome shotgun (WGS) entry which is preliminary data.</text>
</comment>
<dbReference type="SUPFAM" id="SSF141868">
    <property type="entry name" value="EAL domain-like"/>
    <property type="match status" value="1"/>
</dbReference>
<dbReference type="EMBL" id="SNZH01000010">
    <property type="protein sequence ID" value="TDR41611.1"/>
    <property type="molecule type" value="Genomic_DNA"/>
</dbReference>
<dbReference type="Proteomes" id="UP000295293">
    <property type="component" value="Unassembled WGS sequence"/>
</dbReference>
<dbReference type="InterPro" id="IPR035919">
    <property type="entry name" value="EAL_sf"/>
</dbReference>
<dbReference type="InterPro" id="IPR043128">
    <property type="entry name" value="Rev_trsase/Diguanyl_cyclase"/>
</dbReference>
<sequence length="682" mass="74168">MEHDRQSRRDRLSTRLTRIVLLGTLLIGGALSLGQVVIDAHVHAQQLDSSGLQALTTLRRAAAEAVYEIDTDLAGQVLDGLTAYPGVFRAEIRMYPDTTLARRDGNLTQSPWRFITDRLFGAQREYREQLPDPRGGNALGELRVDVDTFVRGRDFLARTALVLGIGVAWAVLLGLVLLAVVNRVLTRPLERLADELSDTDALTPEAASVTMPPGHEHDELGRLAGAMNNLLAGIRENLARRAEAEARANYLQQFDDLTGLPNHHLLMTRLSHAVATAAGRGSPVALIILDLCNLRAINETYGRALGDDILRELARRLDAVNGDAFLARLVEDKFALLLHEGASRSTVEALVARINEALAWPLDLPAGQFQLAVRAGTATYPDDADSAESLLLNAESALAQTKREGLGGAGFYDAGRDDESVVRRRLSQDLRRRTIGEEMCLVFDPLVASGKGRVQGLEALLRWQHPEFGLLRPGNFIRLAEENGSIVVLGDWVLQQACAKAVQWREQGHAGLAVSVNVSGAQLRERNLHERVAAILEATGLPGTALELEITETAIIDNMKYAAESLRRLRALGVGIAIDDFGTGHASLGYLKQLPVTKLKIDMSFVRDVLTDLSDATIVRAIVGLGHSLGLQVAAEGVETTGQRRFLEDIGCDLLQGMLFGCGLRESEALSFARQGRRTARA</sequence>
<dbReference type="Pfam" id="PF00563">
    <property type="entry name" value="EAL"/>
    <property type="match status" value="1"/>
</dbReference>
<keyword evidence="1" id="KW-0812">Transmembrane</keyword>
<gene>
    <name evidence="5" type="ORF">DFR29_11094</name>
</gene>